<protein>
    <submittedName>
        <fullName evidence="2">Uncharacterized protein</fullName>
    </submittedName>
</protein>
<evidence type="ECO:0000313" key="2">
    <source>
        <dbReference type="EMBL" id="EPQ27066.1"/>
    </source>
</evidence>
<feature type="region of interest" description="Disordered" evidence="1">
    <location>
        <begin position="867"/>
        <end position="924"/>
    </location>
</feature>
<feature type="compositionally biased region" description="Basic residues" evidence="1">
    <location>
        <begin position="17"/>
        <end position="30"/>
    </location>
</feature>
<feature type="compositionally biased region" description="Polar residues" evidence="1">
    <location>
        <begin position="583"/>
        <end position="594"/>
    </location>
</feature>
<proteinExistence type="predicted"/>
<dbReference type="OrthoDB" id="3346927at2759"/>
<feature type="region of interest" description="Disordered" evidence="1">
    <location>
        <begin position="1"/>
        <end position="158"/>
    </location>
</feature>
<accession>A0A061H911</accession>
<feature type="region of interest" description="Disordered" evidence="1">
    <location>
        <begin position="496"/>
        <end position="625"/>
    </location>
</feature>
<feature type="region of interest" description="Disordered" evidence="1">
    <location>
        <begin position="648"/>
        <end position="684"/>
    </location>
</feature>
<sequence length="1248" mass="130324">MPSDLPRPSASASAARGGKKSKKIDRRPHGMPKGTDALALAGAGSASMSSGPVSVRLGAPSADQQSRSHARQQSGQSLKLDLQGLDLGGDAGPSSRPLGGEGDAFAAQSSSASPTSTFDAHLRSQSGGLHPFARSPHLSGAPFMHRSSSEDMISRGAPPNAAITAGAIPEDSFALHLRSECVDFNEILSSNAVLRAEAGDSADSSSVAYDSALAWQPQQPDNQVLGGFASLGVSDASSDVVAAKQRREPLQPRSRVKNRFDPSPDSSATPSDIEEGSGVFPFEDPTSAAAATAAAARSLCWAYLSPEPADPLKMLDVLSIEEMGLHSVDIGNLDDWDGHLYSADFVCPQTNRYNKIAWSVATSFKRQKKWVVVPESFCAPEMGLSCDDQGFRTVVVSDRLGPSDEIPGLALRSTFARAAFDLGFLRKPSGSFSSTLLLARPDVHRLRFAQHRIRTDSARTSDIDSCPTSPGTISVHSESKILPFYPVLRRSRSRPYIRDHTQTLRRSRSKPYLKTSDSHLGSGIGIGDAADLFAPSLPGEPGAQFQPGEHWPSARPPASPLGSAGSSRSSSGSHTSQSSVGPVTTSYSQASTCGMSEAPVSESVRSKTSVASPASPRTPSSAGLQGQESLFAGHCRSPFEAASSLAVRPMSADDAPPPTFADLGTQQKHNTQQRDQQRFPGFPSEGLVRRSMQVDEEQRCRRTAHSHGMLLPRDVALSRIRTAESVTPGSISARSASTSAAVVNANARSPAVSVPSQSQSQRRDRKIGTWFKRKVGGSQSVSSASSRGLSPPSCPAGDGTRGPAAMVPLSSSAAAAAGPSAPRTNPNRAMALTRKALEQIEALVERPVSPESTIMGSRRGSACVAGQAHADATSSPGKGTAAVSRESHELADGPAGRSQKAQAPPADVHGVSMSLPANSASGSERLSMMQSRAAVNASLARIYGWTDDAQGNSLDTTRSADAGALSLASATTIAKVPRRLEARPPRPRNTDDENALLGLDRVSADALTMLVPLPLIGRPANMPASRYMRISFTPFGDPSPHSECGSAGSAAFGLDSGSTDRELAANPIGARALPTGTSNGSGTGHRQQQHGQGEPRSGHSSSWYRRLGFNSSSRHSTSFAPSSNRHGAAKDAAAATIAASQPPVRKPARSRTTSNIESFRIAGQVLDAPDVDHSNSLVDPRIPRAGSFPVVLGFCDGRRGLELVQEGFEALGLVGGPEVHAVQGSGDCPPLAGVTDMIIAACAAIIDI</sequence>
<feature type="compositionally biased region" description="Low complexity" evidence="1">
    <location>
        <begin position="1"/>
        <end position="16"/>
    </location>
</feature>
<dbReference type="KEGG" id="pfp:PFL1_05350"/>
<feature type="compositionally biased region" description="Low complexity" evidence="1">
    <location>
        <begin position="37"/>
        <end position="51"/>
    </location>
</feature>
<dbReference type="RefSeq" id="XP_007881073.1">
    <property type="nucleotide sequence ID" value="XM_007882882.1"/>
</dbReference>
<feature type="compositionally biased region" description="Low complexity" evidence="1">
    <location>
        <begin position="776"/>
        <end position="791"/>
    </location>
</feature>
<name>A0A061H911_9BASI</name>
<dbReference type="AlphaFoldDB" id="A0A061H911"/>
<feature type="compositionally biased region" description="Low complexity" evidence="1">
    <location>
        <begin position="103"/>
        <end position="119"/>
    </location>
</feature>
<dbReference type="eggNOG" id="ENOG502TDNV">
    <property type="taxonomic scope" value="Eukaryota"/>
</dbReference>
<dbReference type="GeneID" id="19319443"/>
<feature type="region of interest" description="Disordered" evidence="1">
    <location>
        <begin position="1038"/>
        <end position="1154"/>
    </location>
</feature>
<feature type="compositionally biased region" description="Polar residues" evidence="1">
    <location>
        <begin position="915"/>
        <end position="924"/>
    </location>
</feature>
<evidence type="ECO:0000256" key="1">
    <source>
        <dbReference type="SAM" id="MobiDB-lite"/>
    </source>
</evidence>
<feature type="compositionally biased region" description="Low complexity" evidence="1">
    <location>
        <begin position="609"/>
        <end position="622"/>
    </location>
</feature>
<dbReference type="Proteomes" id="UP000053664">
    <property type="component" value="Unassembled WGS sequence"/>
</dbReference>
<reference evidence="2 3" key="1">
    <citation type="journal article" date="2013" name="Plant Cell">
        <title>The transition from a phytopathogenic smut ancestor to an anamorphic biocontrol agent deciphered by comparative whole-genome analysis.</title>
        <authorList>
            <person name="Lefebvre F."/>
            <person name="Joly D.L."/>
            <person name="Labbe C."/>
            <person name="Teichmann B."/>
            <person name="Linning R."/>
            <person name="Belzile F."/>
            <person name="Bakkeren G."/>
            <person name="Belanger R.R."/>
        </authorList>
    </citation>
    <scope>NUCLEOTIDE SEQUENCE [LARGE SCALE GENOMIC DNA]</scope>
    <source>
        <strain evidence="2 3">PF-1</strain>
    </source>
</reference>
<feature type="compositionally biased region" description="Low complexity" evidence="1">
    <location>
        <begin position="748"/>
        <end position="760"/>
    </location>
</feature>
<feature type="compositionally biased region" description="Low complexity" evidence="1">
    <location>
        <begin position="1130"/>
        <end position="1139"/>
    </location>
</feature>
<feature type="region of interest" description="Disordered" evidence="1">
    <location>
        <begin position="748"/>
        <end position="806"/>
    </location>
</feature>
<feature type="compositionally biased region" description="Polar residues" evidence="1">
    <location>
        <begin position="664"/>
        <end position="674"/>
    </location>
</feature>
<dbReference type="EMBL" id="KE361641">
    <property type="protein sequence ID" value="EPQ27066.1"/>
    <property type="molecule type" value="Genomic_DNA"/>
</dbReference>
<feature type="compositionally biased region" description="Low complexity" evidence="1">
    <location>
        <begin position="72"/>
        <end position="85"/>
    </location>
</feature>
<feature type="compositionally biased region" description="Polar residues" evidence="1">
    <location>
        <begin position="1098"/>
        <end position="1125"/>
    </location>
</feature>
<dbReference type="HOGENOM" id="CLU_270764_0_0_1"/>
<evidence type="ECO:0000313" key="3">
    <source>
        <dbReference type="Proteomes" id="UP000053664"/>
    </source>
</evidence>
<feature type="region of interest" description="Disordered" evidence="1">
    <location>
        <begin position="240"/>
        <end position="280"/>
    </location>
</feature>
<feature type="compositionally biased region" description="Low complexity" evidence="1">
    <location>
        <begin position="560"/>
        <end position="582"/>
    </location>
</feature>
<feature type="compositionally biased region" description="Low complexity" evidence="1">
    <location>
        <begin position="261"/>
        <end position="271"/>
    </location>
</feature>
<gene>
    <name evidence="2" type="ORF">PFL1_05350</name>
</gene>
<organism evidence="2 3">
    <name type="scientific">Pseudozyma flocculosa PF-1</name>
    <dbReference type="NCBI Taxonomy" id="1277687"/>
    <lineage>
        <taxon>Eukaryota</taxon>
        <taxon>Fungi</taxon>
        <taxon>Dikarya</taxon>
        <taxon>Basidiomycota</taxon>
        <taxon>Ustilaginomycotina</taxon>
        <taxon>Ustilaginomycetes</taxon>
        <taxon>Ustilaginales</taxon>
        <taxon>Ustilaginaceae</taxon>
        <taxon>Pseudozyma</taxon>
    </lineage>
</organism>